<dbReference type="FunFam" id="1.10.287.380:FF:000001">
    <property type="entry name" value="Valine--tRNA ligase"/>
    <property type="match status" value="1"/>
</dbReference>
<accession>A0A2H0N5X6</accession>
<evidence type="ECO:0000259" key="13">
    <source>
        <dbReference type="Pfam" id="PF00133"/>
    </source>
</evidence>
<dbReference type="Gene3D" id="1.10.287.380">
    <property type="entry name" value="Valyl-tRNA synthetase, C-terminal domain"/>
    <property type="match status" value="1"/>
</dbReference>
<evidence type="ECO:0000256" key="10">
    <source>
        <dbReference type="ARBA" id="ARBA00047552"/>
    </source>
</evidence>
<dbReference type="InterPro" id="IPR013155">
    <property type="entry name" value="M/V/L/I-tRNA-synth_anticd-bd"/>
</dbReference>
<proteinExistence type="inferred from homology"/>
<evidence type="ECO:0000256" key="4">
    <source>
        <dbReference type="ARBA" id="ARBA00022598"/>
    </source>
</evidence>
<feature type="binding site" evidence="12">
    <location>
        <position position="545"/>
    </location>
    <ligand>
        <name>ATP</name>
        <dbReference type="ChEBI" id="CHEBI:30616"/>
    </ligand>
</feature>
<keyword evidence="6 12" id="KW-0067">ATP-binding</keyword>
<dbReference type="InterPro" id="IPR009008">
    <property type="entry name" value="Val/Leu/Ile-tRNA-synth_edit"/>
</dbReference>
<dbReference type="NCBIfam" id="TIGR00422">
    <property type="entry name" value="valS"/>
    <property type="match status" value="1"/>
</dbReference>
<dbReference type="PANTHER" id="PTHR11946">
    <property type="entry name" value="VALYL-TRNA SYNTHETASES"/>
    <property type="match status" value="1"/>
</dbReference>
<keyword evidence="5 12" id="KW-0547">Nucleotide-binding</keyword>
<keyword evidence="8 12" id="KW-0175">Coiled coil</keyword>
<keyword evidence="7 12" id="KW-0648">Protein biosynthesis</keyword>
<comment type="domain">
    <text evidence="12">ValRS has two distinct active sites: one for aminoacylation and one for editing. The misactivated threonine is translocated from the active site to the editing site.</text>
</comment>
<evidence type="ECO:0000256" key="9">
    <source>
        <dbReference type="ARBA" id="ARBA00023146"/>
    </source>
</evidence>
<dbReference type="InterPro" id="IPR014729">
    <property type="entry name" value="Rossmann-like_a/b/a_fold"/>
</dbReference>
<feature type="domain" description="Aminoacyl-tRNA synthetase class Ia" evidence="13">
    <location>
        <begin position="457"/>
        <end position="581"/>
    </location>
</feature>
<comment type="similarity">
    <text evidence="11 12">Belongs to the class-I aminoacyl-tRNA synthetase family. ValS type 1 subfamily.</text>
</comment>
<dbReference type="SUPFAM" id="SSF46589">
    <property type="entry name" value="tRNA-binding arm"/>
    <property type="match status" value="1"/>
</dbReference>
<protein>
    <recommendedName>
        <fullName evidence="12">Valine--tRNA ligase</fullName>
        <ecNumber evidence="12">6.1.1.9</ecNumber>
    </recommendedName>
    <alternativeName>
        <fullName evidence="12">Valyl-tRNA synthetase</fullName>
        <shortName evidence="12">ValRS</shortName>
    </alternativeName>
</protein>
<evidence type="ECO:0000256" key="6">
    <source>
        <dbReference type="ARBA" id="ARBA00022840"/>
    </source>
</evidence>
<evidence type="ECO:0000256" key="5">
    <source>
        <dbReference type="ARBA" id="ARBA00022741"/>
    </source>
</evidence>
<evidence type="ECO:0000256" key="7">
    <source>
        <dbReference type="ARBA" id="ARBA00022917"/>
    </source>
</evidence>
<feature type="domain" description="Valyl-tRNA synthetase tRNA-binding arm" evidence="15">
    <location>
        <begin position="821"/>
        <end position="885"/>
    </location>
</feature>
<keyword evidence="9 12" id="KW-0030">Aminoacyl-tRNA synthetase</keyword>
<dbReference type="GO" id="GO:0005829">
    <property type="term" value="C:cytosol"/>
    <property type="evidence" value="ECO:0007669"/>
    <property type="project" value="TreeGrafter"/>
</dbReference>
<dbReference type="InterPro" id="IPR002303">
    <property type="entry name" value="Valyl-tRNA_ligase"/>
</dbReference>
<dbReference type="NCBIfam" id="NF004349">
    <property type="entry name" value="PRK05729.1"/>
    <property type="match status" value="1"/>
</dbReference>
<dbReference type="InterPro" id="IPR010978">
    <property type="entry name" value="tRNA-bd_arm"/>
</dbReference>
<dbReference type="AlphaFoldDB" id="A0A2H0N5X6"/>
<dbReference type="InterPro" id="IPR033705">
    <property type="entry name" value="Anticodon_Ia_Val"/>
</dbReference>
<reference evidence="16 17" key="1">
    <citation type="submission" date="2017-09" db="EMBL/GenBank/DDBJ databases">
        <title>Depth-based differentiation of microbial function through sediment-hosted aquifers and enrichment of novel symbionts in the deep terrestrial subsurface.</title>
        <authorList>
            <person name="Probst A.J."/>
            <person name="Ladd B."/>
            <person name="Jarett J.K."/>
            <person name="Geller-Mcgrath D.E."/>
            <person name="Sieber C.M."/>
            <person name="Emerson J.B."/>
            <person name="Anantharaman K."/>
            <person name="Thomas B.C."/>
            <person name="Malmstrom R."/>
            <person name="Stieglmeier M."/>
            <person name="Klingl A."/>
            <person name="Woyke T."/>
            <person name="Ryan C.M."/>
            <person name="Banfield J.F."/>
        </authorList>
    </citation>
    <scope>NUCLEOTIDE SEQUENCE [LARGE SCALE GENOMIC DNA]</scope>
    <source>
        <strain evidence="16">CG11_big_fil_rev_8_21_14_0_20_39_34</strain>
    </source>
</reference>
<dbReference type="Pfam" id="PF08264">
    <property type="entry name" value="Anticodon_1"/>
    <property type="match status" value="1"/>
</dbReference>
<dbReference type="PANTHER" id="PTHR11946:SF93">
    <property type="entry name" value="VALINE--TRNA LIGASE, CHLOROPLASTIC_MITOCHONDRIAL 2"/>
    <property type="match status" value="1"/>
</dbReference>
<dbReference type="EMBL" id="PCWN01000005">
    <property type="protein sequence ID" value="PIR04287.1"/>
    <property type="molecule type" value="Genomic_DNA"/>
</dbReference>
<dbReference type="Gene3D" id="1.10.730.10">
    <property type="entry name" value="Isoleucyl-tRNA Synthetase, Domain 1"/>
    <property type="match status" value="1"/>
</dbReference>
<evidence type="ECO:0000256" key="11">
    <source>
        <dbReference type="ARBA" id="ARBA00060830"/>
    </source>
</evidence>
<dbReference type="Gene3D" id="3.40.50.620">
    <property type="entry name" value="HUPs"/>
    <property type="match status" value="2"/>
</dbReference>
<dbReference type="InterPro" id="IPR001412">
    <property type="entry name" value="aa-tRNA-synth_I_CS"/>
</dbReference>
<dbReference type="SUPFAM" id="SSF50677">
    <property type="entry name" value="ValRS/IleRS/LeuRS editing domain"/>
    <property type="match status" value="1"/>
</dbReference>
<comment type="caution">
    <text evidence="16">The sequence shown here is derived from an EMBL/GenBank/DDBJ whole genome shotgun (WGS) entry which is preliminary data.</text>
</comment>
<dbReference type="GO" id="GO:0004832">
    <property type="term" value="F:valine-tRNA ligase activity"/>
    <property type="evidence" value="ECO:0007669"/>
    <property type="project" value="UniProtKB-UniRule"/>
</dbReference>
<dbReference type="Gene3D" id="3.90.740.10">
    <property type="entry name" value="Valyl/Leucyl/Isoleucyl-tRNA synthetase, editing domain"/>
    <property type="match status" value="1"/>
</dbReference>
<gene>
    <name evidence="12" type="primary">valS</name>
    <name evidence="16" type="ORF">COV59_01470</name>
</gene>
<feature type="short sequence motif" description="'KMSKS' region" evidence="12">
    <location>
        <begin position="542"/>
        <end position="546"/>
    </location>
</feature>
<dbReference type="SUPFAM" id="SSF52374">
    <property type="entry name" value="Nucleotidylyl transferase"/>
    <property type="match status" value="1"/>
</dbReference>
<dbReference type="HAMAP" id="MF_02004">
    <property type="entry name" value="Val_tRNA_synth_type1"/>
    <property type="match status" value="1"/>
</dbReference>
<name>A0A2H0N5X6_9BACT</name>
<evidence type="ECO:0000313" key="16">
    <source>
        <dbReference type="EMBL" id="PIR04287.1"/>
    </source>
</evidence>
<evidence type="ECO:0000256" key="2">
    <source>
        <dbReference type="ARBA" id="ARBA00011245"/>
    </source>
</evidence>
<evidence type="ECO:0000259" key="14">
    <source>
        <dbReference type="Pfam" id="PF08264"/>
    </source>
</evidence>
<dbReference type="CDD" id="cd07962">
    <property type="entry name" value="Anticodon_Ia_Val"/>
    <property type="match status" value="1"/>
</dbReference>
<dbReference type="Pfam" id="PF10458">
    <property type="entry name" value="Val_tRNA-synt_C"/>
    <property type="match status" value="1"/>
</dbReference>
<sequence length="885" mass="102194">MKELEKAYEPKEYEGNIYKKWEDSGLFNPDVCIEKGITKSDADPFCIILPPPNVTGTLHIGHAVMLAIEDVMVRYHRMKGDRTLWVPGTDHAAIATQEKVERILWNEEKKTRHDLGRDVFLKKVEQFAQDSHDRIINQAKRMGTSLDWSREYYSLDDTRNLAVKTAFKKMYDEGLIYRGDRIVNWDPKMQSNVSDIEVVRKEEKAPFYYFQYGPFTIGTSRPETKFGDKYVVMHPEDARYAQYKHGDTFECEWINGKIKATIIKDDAVDPEFGSGVMTITPWHDATDFFIAERHGLEKKQVIDFQGNLLPIAEEFAGMNILDARPKIVEKLKAKGLLVRVDEEYVHSTATNSRGGGLIEPQIMKQWWVDVKKEFVMEHSEIEGIKKGETMTLQKILQHVVRAKQIEILPERFEKNYFNWVDNLLDWCLSRQLWYGHRVPAWYRGEELYVGIEAPEGEGWEQDPDTLDTWFSAGMFSFSPLGWPDENATDLQTYHPTNVLETGYDILTFWVVRMILMTTFLRGQVPFKTVYLHGLVRDEQGRKMSKSLDNIIDPLEVSDKFGTDAVRLSLMVGSTPGNDTKLSEEKIGSFRNFANKLWNISRFTLLNIEDPQKDREYPSAKTLADQWILARLSQVVKSVTEDIESYKFSPAAETLRDFTWNELADWYLEIAKIEGNKSHILNFILNTILKLWHPYMPFVTETIWQKVYGEEEILMGEKWPVMQETNTAMDTMVIMDFMLLQNLVTAVRSVRSEYGVEPGKFVSVYVSAAEKKAFLEKNSETIQKLARIEDLVIEEQLNKPENAVSCVESGLEIFVDVSGALDVEKEKERIHKEIAQVEPYITGLQKKLENQDFVSNAPEAVVTQEKEKLAVAQDKLQKLHEQLAKL</sequence>
<comment type="function">
    <text evidence="12">Catalyzes the attachment of valine to tRNA(Val). As ValRS can inadvertently accommodate and process structurally similar amino acids such as threonine, to avoid such errors, it has a 'posttransfer' editing activity that hydrolyzes mischarged Thr-tRNA(Val) in a tRNA-dependent manner.</text>
</comment>
<evidence type="ECO:0000256" key="1">
    <source>
        <dbReference type="ARBA" id="ARBA00004496"/>
    </source>
</evidence>
<dbReference type="InterPro" id="IPR037118">
    <property type="entry name" value="Val-tRNA_synth_C_sf"/>
</dbReference>
<dbReference type="FunFam" id="3.40.50.620:FF:000032">
    <property type="entry name" value="Valine--tRNA ligase"/>
    <property type="match status" value="1"/>
</dbReference>
<dbReference type="PRINTS" id="PR00986">
    <property type="entry name" value="TRNASYNTHVAL"/>
</dbReference>
<feature type="domain" description="Aminoacyl-tRNA synthetase class Ia" evidence="13">
    <location>
        <begin position="17"/>
        <end position="447"/>
    </location>
</feature>
<dbReference type="InterPro" id="IPR002300">
    <property type="entry name" value="aa-tRNA-synth_Ia"/>
</dbReference>
<feature type="short sequence motif" description="'HIGH' region" evidence="12">
    <location>
        <begin position="52"/>
        <end position="62"/>
    </location>
</feature>
<evidence type="ECO:0000256" key="3">
    <source>
        <dbReference type="ARBA" id="ARBA00022490"/>
    </source>
</evidence>
<dbReference type="GO" id="GO:0006438">
    <property type="term" value="P:valyl-tRNA aminoacylation"/>
    <property type="evidence" value="ECO:0007669"/>
    <property type="project" value="UniProtKB-UniRule"/>
</dbReference>
<keyword evidence="3 12" id="KW-0963">Cytoplasm</keyword>
<comment type="subunit">
    <text evidence="2 12">Monomer.</text>
</comment>
<dbReference type="PROSITE" id="PS00178">
    <property type="entry name" value="AA_TRNA_LIGASE_I"/>
    <property type="match status" value="1"/>
</dbReference>
<dbReference type="InterPro" id="IPR009080">
    <property type="entry name" value="tRNAsynth_Ia_anticodon-bd"/>
</dbReference>
<evidence type="ECO:0000259" key="15">
    <source>
        <dbReference type="Pfam" id="PF10458"/>
    </source>
</evidence>
<dbReference type="SUPFAM" id="SSF47323">
    <property type="entry name" value="Anticodon-binding domain of a subclass of class I aminoacyl-tRNA synthetases"/>
    <property type="match status" value="1"/>
</dbReference>
<keyword evidence="4 12" id="KW-0436">Ligase</keyword>
<dbReference type="Proteomes" id="UP000229600">
    <property type="component" value="Unassembled WGS sequence"/>
</dbReference>
<comment type="catalytic activity">
    <reaction evidence="10 12">
        <text>tRNA(Val) + L-valine + ATP = L-valyl-tRNA(Val) + AMP + diphosphate</text>
        <dbReference type="Rhea" id="RHEA:10704"/>
        <dbReference type="Rhea" id="RHEA-COMP:9672"/>
        <dbReference type="Rhea" id="RHEA-COMP:9708"/>
        <dbReference type="ChEBI" id="CHEBI:30616"/>
        <dbReference type="ChEBI" id="CHEBI:33019"/>
        <dbReference type="ChEBI" id="CHEBI:57762"/>
        <dbReference type="ChEBI" id="CHEBI:78442"/>
        <dbReference type="ChEBI" id="CHEBI:78537"/>
        <dbReference type="ChEBI" id="CHEBI:456215"/>
        <dbReference type="EC" id="6.1.1.9"/>
    </reaction>
</comment>
<evidence type="ECO:0000256" key="12">
    <source>
        <dbReference type="HAMAP-Rule" id="MF_02004"/>
    </source>
</evidence>
<comment type="domain">
    <text evidence="12">The C-terminal coiled-coil domain is crucial for aminoacylation activity.</text>
</comment>
<dbReference type="EC" id="6.1.1.9" evidence="12"/>
<dbReference type="Pfam" id="PF00133">
    <property type="entry name" value="tRNA-synt_1"/>
    <property type="match status" value="2"/>
</dbReference>
<evidence type="ECO:0000256" key="8">
    <source>
        <dbReference type="ARBA" id="ARBA00023054"/>
    </source>
</evidence>
<dbReference type="CDD" id="cd00817">
    <property type="entry name" value="ValRS_core"/>
    <property type="match status" value="1"/>
</dbReference>
<dbReference type="InterPro" id="IPR019499">
    <property type="entry name" value="Val-tRNA_synth_tRNA-bd"/>
</dbReference>
<feature type="domain" description="Methionyl/Valyl/Leucyl/Isoleucyl-tRNA synthetase anticodon-binding" evidence="14">
    <location>
        <begin position="624"/>
        <end position="763"/>
    </location>
</feature>
<organism evidence="16 17">
    <name type="scientific">Candidatus Magasanikbacteria bacterium CG11_big_fil_rev_8_21_14_0_20_39_34</name>
    <dbReference type="NCBI Taxonomy" id="1974653"/>
    <lineage>
        <taxon>Bacteria</taxon>
        <taxon>Candidatus Magasanikiibacteriota</taxon>
    </lineage>
</organism>
<dbReference type="GO" id="GO:0005524">
    <property type="term" value="F:ATP binding"/>
    <property type="evidence" value="ECO:0007669"/>
    <property type="project" value="UniProtKB-UniRule"/>
</dbReference>
<comment type="subcellular location">
    <subcellularLocation>
        <location evidence="1 12">Cytoplasm</location>
    </subcellularLocation>
</comment>
<dbReference type="GO" id="GO:0002161">
    <property type="term" value="F:aminoacyl-tRNA deacylase activity"/>
    <property type="evidence" value="ECO:0007669"/>
    <property type="project" value="InterPro"/>
</dbReference>
<evidence type="ECO:0000313" key="17">
    <source>
        <dbReference type="Proteomes" id="UP000229600"/>
    </source>
</evidence>